<organism evidence="1 2">
    <name type="scientific">Pleurodeles waltl</name>
    <name type="common">Iberian ribbed newt</name>
    <dbReference type="NCBI Taxonomy" id="8319"/>
    <lineage>
        <taxon>Eukaryota</taxon>
        <taxon>Metazoa</taxon>
        <taxon>Chordata</taxon>
        <taxon>Craniata</taxon>
        <taxon>Vertebrata</taxon>
        <taxon>Euteleostomi</taxon>
        <taxon>Amphibia</taxon>
        <taxon>Batrachia</taxon>
        <taxon>Caudata</taxon>
        <taxon>Salamandroidea</taxon>
        <taxon>Salamandridae</taxon>
        <taxon>Pleurodelinae</taxon>
        <taxon>Pleurodeles</taxon>
    </lineage>
</organism>
<proteinExistence type="predicted"/>
<protein>
    <submittedName>
        <fullName evidence="1">Uncharacterized protein</fullName>
    </submittedName>
</protein>
<sequence>MGAVPEFGDRAGGLLCLPGPGGVGTTGEVSGVAGAVGGAYLRALCRGSLGFGEPALSSWGPGGLGGGAELLGCGDTLERSGWGWPPRRQWVRGGD</sequence>
<accession>A0AAV7PKX5</accession>
<name>A0AAV7PKX5_PLEWA</name>
<dbReference type="EMBL" id="JANPWB010000011">
    <property type="protein sequence ID" value="KAJ1126418.1"/>
    <property type="molecule type" value="Genomic_DNA"/>
</dbReference>
<comment type="caution">
    <text evidence="1">The sequence shown here is derived from an EMBL/GenBank/DDBJ whole genome shotgun (WGS) entry which is preliminary data.</text>
</comment>
<dbReference type="Proteomes" id="UP001066276">
    <property type="component" value="Chromosome 7"/>
</dbReference>
<keyword evidence="2" id="KW-1185">Reference proteome</keyword>
<gene>
    <name evidence="1" type="ORF">NDU88_004825</name>
</gene>
<evidence type="ECO:0000313" key="1">
    <source>
        <dbReference type="EMBL" id="KAJ1126418.1"/>
    </source>
</evidence>
<reference evidence="1" key="1">
    <citation type="journal article" date="2022" name="bioRxiv">
        <title>Sequencing and chromosome-scale assembly of the giantPleurodeles waltlgenome.</title>
        <authorList>
            <person name="Brown T."/>
            <person name="Elewa A."/>
            <person name="Iarovenko S."/>
            <person name="Subramanian E."/>
            <person name="Araus A.J."/>
            <person name="Petzold A."/>
            <person name="Susuki M."/>
            <person name="Suzuki K.-i.T."/>
            <person name="Hayashi T."/>
            <person name="Toyoda A."/>
            <person name="Oliveira C."/>
            <person name="Osipova E."/>
            <person name="Leigh N.D."/>
            <person name="Simon A."/>
            <person name="Yun M.H."/>
        </authorList>
    </citation>
    <scope>NUCLEOTIDE SEQUENCE</scope>
    <source>
        <strain evidence="1">20211129_DDA</strain>
        <tissue evidence="1">Liver</tissue>
    </source>
</reference>
<dbReference type="AlphaFoldDB" id="A0AAV7PKX5"/>
<evidence type="ECO:0000313" key="2">
    <source>
        <dbReference type="Proteomes" id="UP001066276"/>
    </source>
</evidence>